<reference evidence="2" key="1">
    <citation type="journal article" date="2021" name="PeerJ">
        <title>Extensive microbial diversity within the chicken gut microbiome revealed by metagenomics and culture.</title>
        <authorList>
            <person name="Gilroy R."/>
            <person name="Ravi A."/>
            <person name="Getino M."/>
            <person name="Pursley I."/>
            <person name="Horton D.L."/>
            <person name="Alikhan N.F."/>
            <person name="Baker D."/>
            <person name="Gharbi K."/>
            <person name="Hall N."/>
            <person name="Watson M."/>
            <person name="Adriaenssens E.M."/>
            <person name="Foster-Nyarko E."/>
            <person name="Jarju S."/>
            <person name="Secka A."/>
            <person name="Antonio M."/>
            <person name="Oren A."/>
            <person name="Chaudhuri R.R."/>
            <person name="La Ragione R."/>
            <person name="Hildebrand F."/>
            <person name="Pallen M.J."/>
        </authorList>
    </citation>
    <scope>NUCLEOTIDE SEQUENCE</scope>
    <source>
        <strain evidence="2">ChiSjej5B23-16112</strain>
    </source>
</reference>
<dbReference type="AlphaFoldDB" id="A0A921I1Z2"/>
<name>A0A921I1Z2_9FIRM</name>
<gene>
    <name evidence="2" type="ORF">K8V82_03625</name>
</gene>
<feature type="chain" id="PRO_5037138423" evidence="1">
    <location>
        <begin position="24"/>
        <end position="382"/>
    </location>
</feature>
<dbReference type="SUPFAM" id="SSF63829">
    <property type="entry name" value="Calcium-dependent phosphotriesterase"/>
    <property type="match status" value="1"/>
</dbReference>
<dbReference type="EMBL" id="DYVY01000058">
    <property type="protein sequence ID" value="HJF93862.1"/>
    <property type="molecule type" value="Genomic_DNA"/>
</dbReference>
<dbReference type="GO" id="GO:0004062">
    <property type="term" value="F:aryl sulfotransferase activity"/>
    <property type="evidence" value="ECO:0007669"/>
    <property type="project" value="InterPro"/>
</dbReference>
<evidence type="ECO:0000256" key="1">
    <source>
        <dbReference type="SAM" id="SignalP"/>
    </source>
</evidence>
<comment type="caution">
    <text evidence="2">The sequence shown here is derived from an EMBL/GenBank/DDBJ whole genome shotgun (WGS) entry which is preliminary data.</text>
</comment>
<evidence type="ECO:0000313" key="2">
    <source>
        <dbReference type="EMBL" id="HJF93862.1"/>
    </source>
</evidence>
<organism evidence="2 3">
    <name type="scientific">Lachnoclostridium phocaeense</name>
    <dbReference type="NCBI Taxonomy" id="1871021"/>
    <lineage>
        <taxon>Bacteria</taxon>
        <taxon>Bacillati</taxon>
        <taxon>Bacillota</taxon>
        <taxon>Clostridia</taxon>
        <taxon>Lachnospirales</taxon>
        <taxon>Lachnospiraceae</taxon>
    </lineage>
</organism>
<proteinExistence type="predicted"/>
<protein>
    <submittedName>
        <fullName evidence="2">Aryl-sulfate sulfotransferase</fullName>
    </submittedName>
</protein>
<dbReference type="Pfam" id="PF05935">
    <property type="entry name" value="Arylsulfotrans"/>
    <property type="match status" value="1"/>
</dbReference>
<evidence type="ECO:0000313" key="3">
    <source>
        <dbReference type="Proteomes" id="UP000769156"/>
    </source>
</evidence>
<sequence>MRRKTVFTGIVLTLAVCFAGCGAQEGQEQESAGQGQEMTEEELEEGLYVVLGNDSDGLDFMYYYDNNGILRGEIPIIGYRSHRLLFSEEDMYFSISETKLARMDGMGQITAVYDLGQYELHHDYVFDDDGNILILATDTEQDSVEDVMVRLNVTDGTVDEVLDLGDLFGAYKETCVENSDGDLDWMHINTIQWMGDGQVLFSSRETSSIIKIKDLYSAPAVEYMISDPAVWADTEWADLVLEKSGDFASQGGQHSITYVKDESLPEGQYYLYMFNNNIGVSETRPDFDWSVIDGIQSEAVDGTTSYYYKYLVDETSGSYELVESFELPYSGYVSSVQEIGDNVVADSGMQGVWGEYDSENNLIRSFTMEKESFIYRVYKYEL</sequence>
<reference evidence="2" key="2">
    <citation type="submission" date="2021-09" db="EMBL/GenBank/DDBJ databases">
        <authorList>
            <person name="Gilroy R."/>
        </authorList>
    </citation>
    <scope>NUCLEOTIDE SEQUENCE</scope>
    <source>
        <strain evidence="2">ChiSjej5B23-16112</strain>
    </source>
</reference>
<accession>A0A921I1Z2</accession>
<feature type="signal peptide" evidence="1">
    <location>
        <begin position="1"/>
        <end position="23"/>
    </location>
</feature>
<dbReference type="InterPro" id="IPR010262">
    <property type="entry name" value="Arylsulfotransferase_bact"/>
</dbReference>
<dbReference type="Proteomes" id="UP000769156">
    <property type="component" value="Unassembled WGS sequence"/>
</dbReference>
<keyword evidence="1" id="KW-0732">Signal</keyword>